<proteinExistence type="predicted"/>
<evidence type="ECO:0000313" key="2">
    <source>
        <dbReference type="Proteomes" id="UP000547674"/>
    </source>
</evidence>
<gene>
    <name evidence="1" type="ORF">HKN21_06940</name>
</gene>
<accession>A0A7Y2E758</accession>
<sequence>MTPHVPWLRSTMPLLTVVTLLSGCNSSAPTVIEQAPPTGERPAPVAAPPVINEEFIDRQAFPASNWWNQRVASAPLDPNSDAYIAWIGTGPNLHPDFGNPPYGIPYVVVDSQQPLVPIHWSLYGSESDDGAPGMPPGYPVPPEAYLFPNYIEGGVAGGGPSGDRHLLLVDKDNDILYELWYTEWNSSLSRWEAGSGATFDMATNDRRPEGWTSADAAGLAVFPGLIRADEVFGSQEIRHALRFTTRATNGHVWPASHTAGSTNGAPPLGTRLRMKASVDISSYTPEVQKIFRAMKTYGLILADNGSDMYVQGTMDNIWNNGVLNPAFHSITASDFEVVQLGWNPTTSGVPEAN</sequence>
<reference evidence="1 2" key="1">
    <citation type="submission" date="2020-03" db="EMBL/GenBank/DDBJ databases">
        <title>Metabolic flexibility allows generalist bacteria to become dominant in a frequently disturbed ecosystem.</title>
        <authorList>
            <person name="Chen Y.-J."/>
            <person name="Leung P.M."/>
            <person name="Bay S.K."/>
            <person name="Hugenholtz P."/>
            <person name="Kessler A.J."/>
            <person name="Shelley G."/>
            <person name="Waite D.W."/>
            <person name="Cook P.L."/>
            <person name="Greening C."/>
        </authorList>
    </citation>
    <scope>NUCLEOTIDE SEQUENCE [LARGE SCALE GENOMIC DNA]</scope>
    <source>
        <strain evidence="1">SS_bin_28</strain>
    </source>
</reference>
<comment type="caution">
    <text evidence="1">The sequence shown here is derived from an EMBL/GenBank/DDBJ whole genome shotgun (WGS) entry which is preliminary data.</text>
</comment>
<protein>
    <submittedName>
        <fullName evidence="1">Uncharacterized protein</fullName>
    </submittedName>
</protein>
<evidence type="ECO:0000313" key="1">
    <source>
        <dbReference type="EMBL" id="NNF06479.1"/>
    </source>
</evidence>
<dbReference type="AlphaFoldDB" id="A0A7Y2E758"/>
<name>A0A7Y2E758_UNCEI</name>
<dbReference type="EMBL" id="JABDJR010000266">
    <property type="protein sequence ID" value="NNF06479.1"/>
    <property type="molecule type" value="Genomic_DNA"/>
</dbReference>
<organism evidence="1 2">
    <name type="scientific">Eiseniibacteriota bacterium</name>
    <dbReference type="NCBI Taxonomy" id="2212470"/>
    <lineage>
        <taxon>Bacteria</taxon>
        <taxon>Candidatus Eiseniibacteriota</taxon>
    </lineage>
</organism>
<dbReference type="Proteomes" id="UP000547674">
    <property type="component" value="Unassembled WGS sequence"/>
</dbReference>